<comment type="caution">
    <text evidence="4">The sequence shown here is derived from an EMBL/GenBank/DDBJ whole genome shotgun (WGS) entry which is preliminary data.</text>
</comment>
<feature type="repeat" description="WD" evidence="3">
    <location>
        <begin position="52"/>
        <end position="93"/>
    </location>
</feature>
<evidence type="ECO:0000313" key="4">
    <source>
        <dbReference type="EMBL" id="RZB39155.1"/>
    </source>
</evidence>
<evidence type="ECO:0000256" key="3">
    <source>
        <dbReference type="PROSITE-ProRule" id="PRU00221"/>
    </source>
</evidence>
<dbReference type="Pfam" id="PF00400">
    <property type="entry name" value="WD40"/>
    <property type="match status" value="3"/>
</dbReference>
<keyword evidence="5" id="KW-1185">Reference proteome</keyword>
<proteinExistence type="predicted"/>
<dbReference type="InterPro" id="IPR015943">
    <property type="entry name" value="WD40/YVTN_repeat-like_dom_sf"/>
</dbReference>
<dbReference type="SUPFAM" id="SSF117289">
    <property type="entry name" value="Nucleoporin domain"/>
    <property type="match status" value="1"/>
</dbReference>
<organism evidence="4 5">
    <name type="scientific">Asbolus verrucosus</name>
    <name type="common">Desert ironclad beetle</name>
    <dbReference type="NCBI Taxonomy" id="1661398"/>
    <lineage>
        <taxon>Eukaryota</taxon>
        <taxon>Metazoa</taxon>
        <taxon>Ecdysozoa</taxon>
        <taxon>Arthropoda</taxon>
        <taxon>Hexapoda</taxon>
        <taxon>Insecta</taxon>
        <taxon>Pterygota</taxon>
        <taxon>Neoptera</taxon>
        <taxon>Endopterygota</taxon>
        <taxon>Coleoptera</taxon>
        <taxon>Polyphaga</taxon>
        <taxon>Cucujiformia</taxon>
        <taxon>Tenebrionidae</taxon>
        <taxon>Pimeliinae</taxon>
        <taxon>Asbolus</taxon>
    </lineage>
</organism>
<dbReference type="InterPro" id="IPR051179">
    <property type="entry name" value="WD_repeat_multifunction"/>
</dbReference>
<accession>A0A482V7I7</accession>
<keyword evidence="1 3" id="KW-0853">WD repeat</keyword>
<evidence type="ECO:0000313" key="5">
    <source>
        <dbReference type="Proteomes" id="UP000292052"/>
    </source>
</evidence>
<evidence type="ECO:0000256" key="2">
    <source>
        <dbReference type="ARBA" id="ARBA00022737"/>
    </source>
</evidence>
<reference evidence="4 5" key="1">
    <citation type="submission" date="2017-03" db="EMBL/GenBank/DDBJ databases">
        <title>Genome of the blue death feigning beetle - Asbolus verrucosus.</title>
        <authorList>
            <person name="Rider S.D."/>
        </authorList>
    </citation>
    <scope>NUCLEOTIDE SEQUENCE [LARGE SCALE GENOMIC DNA]</scope>
    <source>
        <strain evidence="4">Butters</strain>
        <tissue evidence="4">Head and leg muscle</tissue>
    </source>
</reference>
<dbReference type="EMBL" id="QDEB01130682">
    <property type="protein sequence ID" value="RZB39155.1"/>
    <property type="molecule type" value="Genomic_DNA"/>
</dbReference>
<dbReference type="SMART" id="SM00320">
    <property type="entry name" value="WD40"/>
    <property type="match status" value="3"/>
</dbReference>
<feature type="repeat" description="WD" evidence="3">
    <location>
        <begin position="94"/>
        <end position="128"/>
    </location>
</feature>
<dbReference type="AlphaFoldDB" id="A0A482V7I7"/>
<dbReference type="OrthoDB" id="10261640at2759"/>
<dbReference type="Gene3D" id="2.130.10.10">
    <property type="entry name" value="YVTN repeat-like/Quinoprotein amine dehydrogenase"/>
    <property type="match status" value="1"/>
</dbReference>
<dbReference type="InterPro" id="IPR001680">
    <property type="entry name" value="WD40_rpt"/>
</dbReference>
<keyword evidence="2" id="KW-0677">Repeat</keyword>
<gene>
    <name evidence="4" type="ORF">BDFB_007217</name>
</gene>
<protein>
    <submittedName>
        <fullName evidence="4">WD40 domain containing protein</fullName>
    </submittedName>
</protein>
<name>A0A482V7I7_ASBVE</name>
<dbReference type="Proteomes" id="UP000292052">
    <property type="component" value="Unassembled WGS sequence"/>
</dbReference>
<sequence>MDDFDESEDFQDVEVIYLDDQVDDEAEDALEDVNFIQETEDEEVEDLSKLTFSKHTKSVFSSDLTKDGQLAVTGGEDDNAFVWSTTSGEIIFECTGHKDSVTAVGFNSDNQLLATGDMAGMIQVWNVKDHKLIWCYEGDDMEWLIWHPLTNILISGSHSGDVYIWQVLQGNCKMGNDYYSVMRMVKLNYGI</sequence>
<evidence type="ECO:0000256" key="1">
    <source>
        <dbReference type="ARBA" id="ARBA00022574"/>
    </source>
</evidence>
<dbReference type="PROSITE" id="PS50082">
    <property type="entry name" value="WD_REPEATS_2"/>
    <property type="match status" value="2"/>
</dbReference>
<dbReference type="PANTHER" id="PTHR19857:SF8">
    <property type="entry name" value="ANGIO-ASSOCIATED MIGRATORY CELL PROTEIN"/>
    <property type="match status" value="1"/>
</dbReference>
<dbReference type="PANTHER" id="PTHR19857">
    <property type="entry name" value="MITOCHONDRIAL DIVISION PROTEIN 1-RELATED"/>
    <property type="match status" value="1"/>
</dbReference>
<dbReference type="PROSITE" id="PS50294">
    <property type="entry name" value="WD_REPEATS_REGION"/>
    <property type="match status" value="2"/>
</dbReference>
<dbReference type="STRING" id="1661398.A0A482V7I7"/>